<proteinExistence type="predicted"/>
<sequence length="103" mass="11941">MQYEFIRRHIRVTIERQREHLGIKHFTYLEMDLPEDVFNRRCVDSSAATLLDAIGEWSRKERIARCDLPPSAWVIAAVEALESDICLAWIMVPGAGRDRPSPF</sequence>
<dbReference type="KEGG" id="cari:FNU76_15705"/>
<protein>
    <submittedName>
        <fullName evidence="1">Uncharacterized protein</fullName>
    </submittedName>
</protein>
<organism evidence="1 2">
    <name type="scientific">Chitinimonas arctica</name>
    <dbReference type="NCBI Taxonomy" id="2594795"/>
    <lineage>
        <taxon>Bacteria</taxon>
        <taxon>Pseudomonadati</taxon>
        <taxon>Pseudomonadota</taxon>
        <taxon>Betaproteobacteria</taxon>
        <taxon>Neisseriales</taxon>
        <taxon>Chitinibacteraceae</taxon>
        <taxon>Chitinimonas</taxon>
    </lineage>
</organism>
<accession>A0A516SHP8</accession>
<gene>
    <name evidence="1" type="ORF">FNU76_15705</name>
</gene>
<evidence type="ECO:0000313" key="2">
    <source>
        <dbReference type="Proteomes" id="UP000317550"/>
    </source>
</evidence>
<reference evidence="2" key="1">
    <citation type="submission" date="2019-07" db="EMBL/GenBank/DDBJ databases">
        <title>Chitinimonas sp. nov., isolated from Ny-Alesund, arctica soil.</title>
        <authorList>
            <person name="Xu Q."/>
            <person name="Peng F."/>
        </authorList>
    </citation>
    <scope>NUCLEOTIDE SEQUENCE [LARGE SCALE GENOMIC DNA]</scope>
    <source>
        <strain evidence="2">R3-44</strain>
    </source>
</reference>
<dbReference type="EMBL" id="CP041730">
    <property type="protein sequence ID" value="QDQ27677.1"/>
    <property type="molecule type" value="Genomic_DNA"/>
</dbReference>
<dbReference type="RefSeq" id="WP_144279069.1">
    <property type="nucleotide sequence ID" value="NZ_CP041730.1"/>
</dbReference>
<keyword evidence="2" id="KW-1185">Reference proteome</keyword>
<dbReference type="Proteomes" id="UP000317550">
    <property type="component" value="Chromosome"/>
</dbReference>
<name>A0A516SHP8_9NEIS</name>
<dbReference type="AlphaFoldDB" id="A0A516SHP8"/>
<evidence type="ECO:0000313" key="1">
    <source>
        <dbReference type="EMBL" id="QDQ27677.1"/>
    </source>
</evidence>